<organism evidence="4 5">
    <name type="scientific">Shewanella vaxholmensis</name>
    <dbReference type="NCBI Taxonomy" id="3063535"/>
    <lineage>
        <taxon>Bacteria</taxon>
        <taxon>Pseudomonadati</taxon>
        <taxon>Pseudomonadota</taxon>
        <taxon>Gammaproteobacteria</taxon>
        <taxon>Alteromonadales</taxon>
        <taxon>Shewanellaceae</taxon>
        <taxon>Shewanella</taxon>
    </lineage>
</organism>
<dbReference type="Gene3D" id="3.40.50.1820">
    <property type="entry name" value="alpha/beta hydrolase"/>
    <property type="match status" value="1"/>
</dbReference>
<feature type="chain" id="PRO_5046749150" evidence="3">
    <location>
        <begin position="18"/>
        <end position="386"/>
    </location>
</feature>
<dbReference type="PANTHER" id="PTHR40841:SF2">
    <property type="entry name" value="SIDEROPHORE-DEGRADING ESTERASE (EUROFUNG)"/>
    <property type="match status" value="1"/>
</dbReference>
<dbReference type="InterPro" id="IPR011990">
    <property type="entry name" value="TPR-like_helical_dom_sf"/>
</dbReference>
<dbReference type="SUPFAM" id="SSF48452">
    <property type="entry name" value="TPR-like"/>
    <property type="match status" value="1"/>
</dbReference>
<keyword evidence="5" id="KW-1185">Reference proteome</keyword>
<keyword evidence="2 4" id="KW-0378">Hydrolase</keyword>
<feature type="signal peptide" evidence="3">
    <location>
        <begin position="1"/>
        <end position="17"/>
    </location>
</feature>
<dbReference type="InterPro" id="IPR052558">
    <property type="entry name" value="Siderophore_Hydrolase_D"/>
</dbReference>
<evidence type="ECO:0000313" key="5">
    <source>
        <dbReference type="Proteomes" id="UP001489333"/>
    </source>
</evidence>
<protein>
    <submittedName>
        <fullName evidence="4">Alpha/beta hydrolase-fold protein</fullName>
    </submittedName>
</protein>
<dbReference type="GO" id="GO:0016787">
    <property type="term" value="F:hydrolase activity"/>
    <property type="evidence" value="ECO:0007669"/>
    <property type="project" value="UniProtKB-KW"/>
</dbReference>
<comment type="similarity">
    <text evidence="1">Belongs to the esterase D family.</text>
</comment>
<evidence type="ECO:0000256" key="1">
    <source>
        <dbReference type="ARBA" id="ARBA00005622"/>
    </source>
</evidence>
<dbReference type="InterPro" id="IPR000801">
    <property type="entry name" value="Esterase-like"/>
</dbReference>
<evidence type="ECO:0000256" key="3">
    <source>
        <dbReference type="SAM" id="SignalP"/>
    </source>
</evidence>
<evidence type="ECO:0000256" key="2">
    <source>
        <dbReference type="ARBA" id="ARBA00022801"/>
    </source>
</evidence>
<name>A0ABU9UMR1_9GAMM</name>
<dbReference type="PANTHER" id="PTHR40841">
    <property type="entry name" value="SIDEROPHORE TRIACETYLFUSARININE C ESTERASE"/>
    <property type="match status" value="1"/>
</dbReference>
<comment type="caution">
    <text evidence="4">The sequence shown here is derived from an EMBL/GenBank/DDBJ whole genome shotgun (WGS) entry which is preliminary data.</text>
</comment>
<gene>
    <name evidence="4" type="ORF">AAGS29_00200</name>
</gene>
<dbReference type="InterPro" id="IPR029058">
    <property type="entry name" value="AB_hydrolase_fold"/>
</dbReference>
<evidence type="ECO:0000313" key="4">
    <source>
        <dbReference type="EMBL" id="MEM6247028.1"/>
    </source>
</evidence>
<dbReference type="SUPFAM" id="SSF53474">
    <property type="entry name" value="alpha/beta-Hydrolases"/>
    <property type="match status" value="1"/>
</dbReference>
<sequence>MRLVLVLMFFFSTAVFAQTDKTVIHSEILNDDINLQIHLPDTYAHSNDFNYPVLIVLDGSTQFEHVAANVGFLSTYAIIPEMITVGVSSNQRMKYFTPTQIAKFKDNSGDAEQFRQFLEQELLSELGKKYRTSDYQILTGHSLAGLFTSYVALTPNSQFDAVISISPSLWWDSDWLVLKSAELLHAKRAKPLRWFLSMASEPNEMASAFAAQIKQLQDSLDPNPSGTGNASKQLHWFYKHFPDETHDSTPLVGNIEALKTLFAGWNAVPEIAVMPLKDIKHFYRQKSAEFGYEFPLFAQQYNVYGLKATYEQKTAWGVEILEEGTRMFPNSEVLWDSLATAYDLDGQLEQAIKASDKAVLLAKQTDSVFLNEILSQAKHLQSQAKK</sequence>
<accession>A0ABU9UMR1</accession>
<reference evidence="4 5" key="1">
    <citation type="submission" date="2024-04" db="EMBL/GenBank/DDBJ databases">
        <title>Novel Shewanella species isolated from Baltic Sea sediments.</title>
        <authorList>
            <person name="Martin-Rodriguez A.J."/>
            <person name="Fernandez-Juarez V."/>
            <person name="Valeriano V.D."/>
            <person name="Mihindukulasooriya I."/>
            <person name="Ceresnova L."/>
            <person name="Joffre E."/>
            <person name="Jensie-Markopoulos S."/>
            <person name="Moore E.R.B."/>
            <person name="Sjoling A."/>
        </authorList>
    </citation>
    <scope>NUCLEOTIDE SEQUENCE [LARGE SCALE GENOMIC DNA]</scope>
    <source>
        <strain evidence="4 5">VAX-SP0-0CM-1</strain>
    </source>
</reference>
<dbReference type="EMBL" id="JBCHKU010000001">
    <property type="protein sequence ID" value="MEM6247028.1"/>
    <property type="molecule type" value="Genomic_DNA"/>
</dbReference>
<keyword evidence="3" id="KW-0732">Signal</keyword>
<dbReference type="Proteomes" id="UP001489333">
    <property type="component" value="Unassembled WGS sequence"/>
</dbReference>
<proteinExistence type="inferred from homology"/>
<dbReference type="Pfam" id="PF00756">
    <property type="entry name" value="Esterase"/>
    <property type="match status" value="1"/>
</dbReference>
<dbReference type="RefSeq" id="WP_342901682.1">
    <property type="nucleotide sequence ID" value="NZ_JBCHKU010000001.1"/>
</dbReference>